<accession>A0ABP9EZ25</accession>
<sequence>MDAAAWDALYADPDRLWPDTPGRWVHEVLAHRPPGRALDLACGEGRNAVWLAEQGWEVTAVDYSAAALERAAAAEIRHAVHVHWVQADVTTWTPPQPVDLVLISYLHLPAQERRGVLRTAAAALAPGGTLLVIGHDAADLTRGFGGPRDVSVVYTAQDVLDDLADAGLEPVRGVEVPRPTHGTDAGDVVVELRRAAEEVPA</sequence>
<keyword evidence="1" id="KW-0808">Transferase</keyword>
<dbReference type="Proteomes" id="UP001500457">
    <property type="component" value="Unassembled WGS sequence"/>
</dbReference>
<dbReference type="PANTHER" id="PTHR43861">
    <property type="entry name" value="TRANS-ACONITATE 2-METHYLTRANSFERASE-RELATED"/>
    <property type="match status" value="1"/>
</dbReference>
<keyword evidence="3" id="KW-0489">Methyltransferase</keyword>
<evidence type="ECO:0000259" key="2">
    <source>
        <dbReference type="Pfam" id="PF13649"/>
    </source>
</evidence>
<gene>
    <name evidence="3" type="ORF">GCM10023203_49090</name>
</gene>
<dbReference type="EMBL" id="BAABHQ010000018">
    <property type="protein sequence ID" value="GAA4889920.1"/>
    <property type="molecule type" value="Genomic_DNA"/>
</dbReference>
<dbReference type="GO" id="GO:0032259">
    <property type="term" value="P:methylation"/>
    <property type="evidence" value="ECO:0007669"/>
    <property type="project" value="UniProtKB-KW"/>
</dbReference>
<comment type="caution">
    <text evidence="3">The sequence shown here is derived from an EMBL/GenBank/DDBJ whole genome shotgun (WGS) entry which is preliminary data.</text>
</comment>
<evidence type="ECO:0000313" key="4">
    <source>
        <dbReference type="Proteomes" id="UP001500457"/>
    </source>
</evidence>
<name>A0ABP9EZ25_9PSEU</name>
<dbReference type="InterPro" id="IPR029063">
    <property type="entry name" value="SAM-dependent_MTases_sf"/>
</dbReference>
<dbReference type="PANTHER" id="PTHR43861:SF3">
    <property type="entry name" value="PUTATIVE (AFU_ORTHOLOGUE AFUA_2G14390)-RELATED"/>
    <property type="match status" value="1"/>
</dbReference>
<dbReference type="CDD" id="cd02440">
    <property type="entry name" value="AdoMet_MTases"/>
    <property type="match status" value="1"/>
</dbReference>
<dbReference type="RefSeq" id="WP_274234319.1">
    <property type="nucleotide sequence ID" value="NZ_BAABHQ010000018.1"/>
</dbReference>
<reference evidence="4" key="1">
    <citation type="journal article" date="2019" name="Int. J. Syst. Evol. Microbiol.">
        <title>The Global Catalogue of Microorganisms (GCM) 10K type strain sequencing project: providing services to taxonomists for standard genome sequencing and annotation.</title>
        <authorList>
            <consortium name="The Broad Institute Genomics Platform"/>
            <consortium name="The Broad Institute Genome Sequencing Center for Infectious Disease"/>
            <person name="Wu L."/>
            <person name="Ma J."/>
        </authorList>
    </citation>
    <scope>NUCLEOTIDE SEQUENCE [LARGE SCALE GENOMIC DNA]</scope>
    <source>
        <strain evidence="4">JCM 17983</strain>
    </source>
</reference>
<dbReference type="GO" id="GO:0008168">
    <property type="term" value="F:methyltransferase activity"/>
    <property type="evidence" value="ECO:0007669"/>
    <property type="project" value="UniProtKB-KW"/>
</dbReference>
<protein>
    <submittedName>
        <fullName evidence="3">Class I SAM-dependent methyltransferase</fullName>
    </submittedName>
</protein>
<proteinExistence type="predicted"/>
<organism evidence="3 4">
    <name type="scientific">Actinomycetospora straminea</name>
    <dbReference type="NCBI Taxonomy" id="663607"/>
    <lineage>
        <taxon>Bacteria</taxon>
        <taxon>Bacillati</taxon>
        <taxon>Actinomycetota</taxon>
        <taxon>Actinomycetes</taxon>
        <taxon>Pseudonocardiales</taxon>
        <taxon>Pseudonocardiaceae</taxon>
        <taxon>Actinomycetospora</taxon>
    </lineage>
</organism>
<evidence type="ECO:0000256" key="1">
    <source>
        <dbReference type="ARBA" id="ARBA00022679"/>
    </source>
</evidence>
<dbReference type="InterPro" id="IPR041698">
    <property type="entry name" value="Methyltransf_25"/>
</dbReference>
<dbReference type="SUPFAM" id="SSF53335">
    <property type="entry name" value="S-adenosyl-L-methionine-dependent methyltransferases"/>
    <property type="match status" value="1"/>
</dbReference>
<keyword evidence="4" id="KW-1185">Reference proteome</keyword>
<evidence type="ECO:0000313" key="3">
    <source>
        <dbReference type="EMBL" id="GAA4889920.1"/>
    </source>
</evidence>
<dbReference type="Gene3D" id="3.40.50.150">
    <property type="entry name" value="Vaccinia Virus protein VP39"/>
    <property type="match status" value="1"/>
</dbReference>
<feature type="domain" description="Methyltransferase" evidence="2">
    <location>
        <begin position="38"/>
        <end position="128"/>
    </location>
</feature>
<dbReference type="Pfam" id="PF13649">
    <property type="entry name" value="Methyltransf_25"/>
    <property type="match status" value="1"/>
</dbReference>